<keyword evidence="3" id="KW-1003">Cell membrane</keyword>
<dbReference type="EMBL" id="RJVI01000002">
    <property type="protein sequence ID" value="ROR32492.1"/>
    <property type="molecule type" value="Genomic_DNA"/>
</dbReference>
<keyword evidence="11" id="KW-1185">Reference proteome</keyword>
<evidence type="ECO:0000256" key="7">
    <source>
        <dbReference type="ARBA" id="ARBA00023136"/>
    </source>
</evidence>
<evidence type="ECO:0000256" key="8">
    <source>
        <dbReference type="ARBA" id="ARBA00037998"/>
    </source>
</evidence>
<evidence type="ECO:0000256" key="2">
    <source>
        <dbReference type="ARBA" id="ARBA00022448"/>
    </source>
</evidence>
<keyword evidence="7 9" id="KW-0472">Membrane</keyword>
<dbReference type="Proteomes" id="UP000276634">
    <property type="component" value="Unassembled WGS sequence"/>
</dbReference>
<comment type="caution">
    <text evidence="10">The sequence shown here is derived from an EMBL/GenBank/DDBJ whole genome shotgun (WGS) entry which is preliminary data.</text>
</comment>
<dbReference type="RefSeq" id="WP_211331939.1">
    <property type="nucleotide sequence ID" value="NZ_RJVI01000002.1"/>
</dbReference>
<dbReference type="InterPro" id="IPR052157">
    <property type="entry name" value="BCAA_transport_permease"/>
</dbReference>
<keyword evidence="4 9" id="KW-0812">Transmembrane</keyword>
<evidence type="ECO:0000313" key="11">
    <source>
        <dbReference type="Proteomes" id="UP000276634"/>
    </source>
</evidence>
<feature type="transmembrane region" description="Helical" evidence="9">
    <location>
        <begin position="235"/>
        <end position="258"/>
    </location>
</feature>
<feature type="transmembrane region" description="Helical" evidence="9">
    <location>
        <begin position="142"/>
        <end position="159"/>
    </location>
</feature>
<evidence type="ECO:0000256" key="3">
    <source>
        <dbReference type="ARBA" id="ARBA00022475"/>
    </source>
</evidence>
<keyword evidence="5" id="KW-0029">Amino-acid transport</keyword>
<comment type="subcellular location">
    <subcellularLocation>
        <location evidence="1">Cell inner membrane</location>
        <topology evidence="1">Multi-pass membrane protein</topology>
    </subcellularLocation>
</comment>
<feature type="transmembrane region" description="Helical" evidence="9">
    <location>
        <begin position="265"/>
        <end position="288"/>
    </location>
</feature>
<dbReference type="GO" id="GO:0005886">
    <property type="term" value="C:plasma membrane"/>
    <property type="evidence" value="ECO:0007669"/>
    <property type="project" value="UniProtKB-SubCell"/>
</dbReference>
<comment type="similarity">
    <text evidence="8">Belongs to the binding-protein-dependent transport system permease family. LivHM subfamily.</text>
</comment>
<evidence type="ECO:0000256" key="5">
    <source>
        <dbReference type="ARBA" id="ARBA00022970"/>
    </source>
</evidence>
<evidence type="ECO:0000256" key="1">
    <source>
        <dbReference type="ARBA" id="ARBA00004429"/>
    </source>
</evidence>
<evidence type="ECO:0000313" key="10">
    <source>
        <dbReference type="EMBL" id="ROR32492.1"/>
    </source>
</evidence>
<dbReference type="PANTHER" id="PTHR11795">
    <property type="entry name" value="BRANCHED-CHAIN AMINO ACID TRANSPORT SYSTEM PERMEASE PROTEIN LIVH"/>
    <property type="match status" value="1"/>
</dbReference>
<evidence type="ECO:0000256" key="9">
    <source>
        <dbReference type="SAM" id="Phobius"/>
    </source>
</evidence>
<protein>
    <submittedName>
        <fullName evidence="10">Amino acid/amide ABC transporter membrane protein 1 (HAAT family)</fullName>
    </submittedName>
</protein>
<evidence type="ECO:0000256" key="6">
    <source>
        <dbReference type="ARBA" id="ARBA00022989"/>
    </source>
</evidence>
<organism evidence="10 11">
    <name type="scientific">Inmirania thermothiophila</name>
    <dbReference type="NCBI Taxonomy" id="1750597"/>
    <lineage>
        <taxon>Bacteria</taxon>
        <taxon>Pseudomonadati</taxon>
        <taxon>Pseudomonadota</taxon>
        <taxon>Gammaproteobacteria</taxon>
        <taxon>Chromatiales</taxon>
        <taxon>Ectothiorhodospiraceae</taxon>
        <taxon>Inmirania</taxon>
    </lineage>
</organism>
<dbReference type="PANTHER" id="PTHR11795:SF450">
    <property type="entry name" value="ABC TRANSPORTER PERMEASE PROTEIN"/>
    <property type="match status" value="1"/>
</dbReference>
<reference evidence="10 11" key="1">
    <citation type="submission" date="2018-11" db="EMBL/GenBank/DDBJ databases">
        <title>Genomic Encyclopedia of Type Strains, Phase IV (KMG-IV): sequencing the most valuable type-strain genomes for metagenomic binning, comparative biology and taxonomic classification.</title>
        <authorList>
            <person name="Goeker M."/>
        </authorList>
    </citation>
    <scope>NUCLEOTIDE SEQUENCE [LARGE SCALE GENOMIC DNA]</scope>
    <source>
        <strain evidence="10 11">DSM 100275</strain>
    </source>
</reference>
<feature type="transmembrane region" description="Helical" evidence="9">
    <location>
        <begin position="91"/>
        <end position="114"/>
    </location>
</feature>
<feature type="transmembrane region" description="Helical" evidence="9">
    <location>
        <begin position="6"/>
        <end position="28"/>
    </location>
</feature>
<sequence length="291" mass="29502">MLEQLLQFVVTGITVGSTYALVGLGFALIYNASQVVNFAQGEFVMLGAMVAVSIVGAGAPLPVAVLGGVAATTLVGIALEKLAIEPARGASVITTIIITIGASILLRGVALLIWGKDIYALPHFSGEEPIAIGSATVLPQSLWVMGVAAVLVLAVRLFFDRTMLGKAVLACACNRTAAQLVGINVQLMLTLSYALSAMLGAVAGVLVAPIAFTSWDAGVMLGLKGFSAAILGGMGNPMGAVAGGLLLGLIESLGAGLLSSGYKDALAFLIILIVLVVRPSGIFGRAAVERV</sequence>
<dbReference type="GO" id="GO:0022857">
    <property type="term" value="F:transmembrane transporter activity"/>
    <property type="evidence" value="ECO:0007669"/>
    <property type="project" value="InterPro"/>
</dbReference>
<name>A0A3N1Y4H0_9GAMM</name>
<accession>A0A3N1Y4H0</accession>
<proteinExistence type="inferred from homology"/>
<feature type="transmembrane region" description="Helical" evidence="9">
    <location>
        <begin position="193"/>
        <end position="215"/>
    </location>
</feature>
<dbReference type="InterPro" id="IPR001851">
    <property type="entry name" value="ABC_transp_permease"/>
</dbReference>
<dbReference type="Pfam" id="PF02653">
    <property type="entry name" value="BPD_transp_2"/>
    <property type="match status" value="1"/>
</dbReference>
<evidence type="ECO:0000256" key="4">
    <source>
        <dbReference type="ARBA" id="ARBA00022692"/>
    </source>
</evidence>
<keyword evidence="2" id="KW-0813">Transport</keyword>
<keyword evidence="6 9" id="KW-1133">Transmembrane helix</keyword>
<gene>
    <name evidence="10" type="ORF">EDC57_1694</name>
</gene>
<dbReference type="GO" id="GO:0006865">
    <property type="term" value="P:amino acid transport"/>
    <property type="evidence" value="ECO:0007669"/>
    <property type="project" value="UniProtKB-KW"/>
</dbReference>
<dbReference type="AlphaFoldDB" id="A0A3N1Y4H0"/>
<dbReference type="CDD" id="cd06582">
    <property type="entry name" value="TM_PBP1_LivH_like"/>
    <property type="match status" value="1"/>
</dbReference>